<dbReference type="Proteomes" id="UP000818624">
    <property type="component" value="Chromosome 3"/>
</dbReference>
<evidence type="ECO:0000313" key="7">
    <source>
        <dbReference type="Proteomes" id="UP000818624"/>
    </source>
</evidence>
<proteinExistence type="predicted"/>
<accession>A0ABY8EUV6</accession>
<gene>
    <name evidence="6" type="ORF">GLX27_003287</name>
</gene>
<evidence type="ECO:0000256" key="4">
    <source>
        <dbReference type="PROSITE-ProRule" id="PRU00175"/>
    </source>
</evidence>
<dbReference type="Gene3D" id="3.30.40.10">
    <property type="entry name" value="Zinc/RING finger domain, C3HC4 (zinc finger)"/>
    <property type="match status" value="1"/>
</dbReference>
<protein>
    <recommendedName>
        <fullName evidence="5">RING-type domain-containing protein</fullName>
    </recommendedName>
</protein>
<keyword evidence="7" id="KW-1185">Reference proteome</keyword>
<dbReference type="SMART" id="SM00184">
    <property type="entry name" value="RING"/>
    <property type="match status" value="1"/>
</dbReference>
<sequence length="148" mass="16962">MLVLVGQDTIGPLFFVPRAWREREAQWDWHPTPEALHRLLRDADDVEVPAVRDARDMPLGDCPVCLAPNSWDAEETDDAEDAHLLGGASARGTWWPWARRRPARSNVMVTPCKHIFHTACLEPWMHIRHVCPSCRLPLPPYEEGERRG</sequence>
<dbReference type="EMBL" id="CP046236">
    <property type="protein sequence ID" value="WFD48617.1"/>
    <property type="molecule type" value="Genomic_DNA"/>
</dbReference>
<dbReference type="PANTHER" id="PTHR15710">
    <property type="entry name" value="E3 UBIQUITIN-PROTEIN LIGASE PRAJA"/>
    <property type="match status" value="1"/>
</dbReference>
<keyword evidence="1" id="KW-0479">Metal-binding</keyword>
<dbReference type="InterPro" id="IPR013083">
    <property type="entry name" value="Znf_RING/FYVE/PHD"/>
</dbReference>
<evidence type="ECO:0000256" key="1">
    <source>
        <dbReference type="ARBA" id="ARBA00022723"/>
    </source>
</evidence>
<dbReference type="Pfam" id="PF13639">
    <property type="entry name" value="zf-RING_2"/>
    <property type="match status" value="1"/>
</dbReference>
<evidence type="ECO:0000259" key="5">
    <source>
        <dbReference type="PROSITE" id="PS50089"/>
    </source>
</evidence>
<dbReference type="InterPro" id="IPR001841">
    <property type="entry name" value="Znf_RING"/>
</dbReference>
<evidence type="ECO:0000256" key="3">
    <source>
        <dbReference type="ARBA" id="ARBA00022833"/>
    </source>
</evidence>
<keyword evidence="2 4" id="KW-0863">Zinc-finger</keyword>
<feature type="domain" description="RING-type" evidence="5">
    <location>
        <begin position="62"/>
        <end position="135"/>
    </location>
</feature>
<reference evidence="6 7" key="1">
    <citation type="journal article" date="2020" name="Elife">
        <title>Loss of centromere function drives karyotype evolution in closely related Malassezia species.</title>
        <authorList>
            <person name="Sankaranarayanan S.R."/>
            <person name="Ianiri G."/>
            <person name="Coelho M.A."/>
            <person name="Reza M.H."/>
            <person name="Thimmappa B.C."/>
            <person name="Ganguly P."/>
            <person name="Vadnala R.N."/>
            <person name="Sun S."/>
            <person name="Siddharthan R."/>
            <person name="Tellgren-Roth C."/>
            <person name="Dawson T.L."/>
            <person name="Heitman J."/>
            <person name="Sanyal K."/>
        </authorList>
    </citation>
    <scope>NUCLEOTIDE SEQUENCE [LARGE SCALE GENOMIC DNA]</scope>
    <source>
        <strain evidence="6">CBS14141</strain>
    </source>
</reference>
<name>A0ABY8EUV6_MALFU</name>
<dbReference type="SUPFAM" id="SSF57850">
    <property type="entry name" value="RING/U-box"/>
    <property type="match status" value="1"/>
</dbReference>
<dbReference type="PROSITE" id="PS50089">
    <property type="entry name" value="ZF_RING_2"/>
    <property type="match status" value="1"/>
</dbReference>
<keyword evidence="3" id="KW-0862">Zinc</keyword>
<evidence type="ECO:0000313" key="6">
    <source>
        <dbReference type="EMBL" id="WFD48617.1"/>
    </source>
</evidence>
<organism evidence="6 7">
    <name type="scientific">Malassezia furfur</name>
    <name type="common">Pityriasis versicolor infection agent</name>
    <name type="synonym">Pityrosporum furfur</name>
    <dbReference type="NCBI Taxonomy" id="55194"/>
    <lineage>
        <taxon>Eukaryota</taxon>
        <taxon>Fungi</taxon>
        <taxon>Dikarya</taxon>
        <taxon>Basidiomycota</taxon>
        <taxon>Ustilaginomycotina</taxon>
        <taxon>Malasseziomycetes</taxon>
        <taxon>Malasseziales</taxon>
        <taxon>Malasseziaceae</taxon>
        <taxon>Malassezia</taxon>
    </lineage>
</organism>
<evidence type="ECO:0000256" key="2">
    <source>
        <dbReference type="ARBA" id="ARBA00022771"/>
    </source>
</evidence>